<name>A0ABW2K7K0_9BACI</name>
<dbReference type="InterPro" id="IPR051536">
    <property type="entry name" value="UDG_Type-4/5"/>
</dbReference>
<evidence type="ECO:0000256" key="3">
    <source>
        <dbReference type="ARBA" id="ARBA00012030"/>
    </source>
</evidence>
<gene>
    <name evidence="13" type="ORF">ACFQMN_14680</name>
</gene>
<dbReference type="SMART" id="SM00986">
    <property type="entry name" value="UDG"/>
    <property type="match status" value="1"/>
</dbReference>
<keyword evidence="8 13" id="KW-0378">Hydrolase</keyword>
<comment type="similarity">
    <text evidence="2">Belongs to the uracil-DNA glycosylase (UDG) superfamily. Type 4 (UDGa) family.</text>
</comment>
<keyword evidence="7" id="KW-0227">DNA damage</keyword>
<evidence type="ECO:0000256" key="8">
    <source>
        <dbReference type="ARBA" id="ARBA00022801"/>
    </source>
</evidence>
<feature type="domain" description="Uracil-DNA glycosylase-like" evidence="12">
    <location>
        <begin position="25"/>
        <end position="196"/>
    </location>
</feature>
<dbReference type="InterPro" id="IPR005122">
    <property type="entry name" value="Uracil-DNA_glycosylase-like"/>
</dbReference>
<dbReference type="SUPFAM" id="SSF52141">
    <property type="entry name" value="Uracil-DNA glycosylase-like"/>
    <property type="match status" value="1"/>
</dbReference>
<comment type="caution">
    <text evidence="13">The sequence shown here is derived from an EMBL/GenBank/DDBJ whole genome shotgun (WGS) entry which is preliminary data.</text>
</comment>
<reference evidence="14" key="1">
    <citation type="journal article" date="2019" name="Int. J. Syst. Evol. Microbiol.">
        <title>The Global Catalogue of Microorganisms (GCM) 10K type strain sequencing project: providing services to taxonomists for standard genome sequencing and annotation.</title>
        <authorList>
            <consortium name="The Broad Institute Genomics Platform"/>
            <consortium name="The Broad Institute Genome Sequencing Center for Infectious Disease"/>
            <person name="Wu L."/>
            <person name="Ma J."/>
        </authorList>
    </citation>
    <scope>NUCLEOTIDE SEQUENCE [LARGE SCALE GENOMIC DNA]</scope>
    <source>
        <strain evidence="14">CCUG 73951</strain>
    </source>
</reference>
<accession>A0ABW2K7K0</accession>
<evidence type="ECO:0000313" key="13">
    <source>
        <dbReference type="EMBL" id="MFC7322118.1"/>
    </source>
</evidence>
<evidence type="ECO:0000256" key="6">
    <source>
        <dbReference type="ARBA" id="ARBA00022723"/>
    </source>
</evidence>
<comment type="catalytic activity">
    <reaction evidence="1">
        <text>Hydrolyzes single-stranded DNA or mismatched double-stranded DNA and polynucleotides, releasing free uracil.</text>
        <dbReference type="EC" id="3.2.2.27"/>
    </reaction>
</comment>
<evidence type="ECO:0000256" key="5">
    <source>
        <dbReference type="ARBA" id="ARBA00022485"/>
    </source>
</evidence>
<dbReference type="CDD" id="cd10030">
    <property type="entry name" value="UDG-F4_TTUDGA_SPO1dp_like"/>
    <property type="match status" value="1"/>
</dbReference>
<keyword evidence="10" id="KW-0411">Iron-sulfur</keyword>
<organism evidence="13 14">
    <name type="scientific">Halobacillus campisalis</name>
    <dbReference type="NCBI Taxonomy" id="435909"/>
    <lineage>
        <taxon>Bacteria</taxon>
        <taxon>Bacillati</taxon>
        <taxon>Bacillota</taxon>
        <taxon>Bacilli</taxon>
        <taxon>Bacillales</taxon>
        <taxon>Bacillaceae</taxon>
        <taxon>Halobacillus</taxon>
    </lineage>
</organism>
<dbReference type="EMBL" id="JBHTBY010000012">
    <property type="protein sequence ID" value="MFC7322118.1"/>
    <property type="molecule type" value="Genomic_DNA"/>
</dbReference>
<dbReference type="InterPro" id="IPR036895">
    <property type="entry name" value="Uracil-DNA_glycosylase-like_sf"/>
</dbReference>
<evidence type="ECO:0000256" key="2">
    <source>
        <dbReference type="ARBA" id="ARBA00006521"/>
    </source>
</evidence>
<dbReference type="SMART" id="SM00987">
    <property type="entry name" value="UreE_C"/>
    <property type="match status" value="1"/>
</dbReference>
<evidence type="ECO:0000256" key="7">
    <source>
        <dbReference type="ARBA" id="ARBA00022763"/>
    </source>
</evidence>
<proteinExistence type="inferred from homology"/>
<dbReference type="Proteomes" id="UP001596494">
    <property type="component" value="Unassembled WGS sequence"/>
</dbReference>
<dbReference type="RefSeq" id="WP_289216920.1">
    <property type="nucleotide sequence ID" value="NZ_JAPVRC010000010.1"/>
</dbReference>
<evidence type="ECO:0000256" key="10">
    <source>
        <dbReference type="ARBA" id="ARBA00023014"/>
    </source>
</evidence>
<keyword evidence="9" id="KW-0408">Iron</keyword>
<dbReference type="PANTHER" id="PTHR33693">
    <property type="entry name" value="TYPE-5 URACIL-DNA GLYCOSYLASE"/>
    <property type="match status" value="1"/>
</dbReference>
<keyword evidence="6" id="KW-0479">Metal-binding</keyword>
<evidence type="ECO:0000256" key="1">
    <source>
        <dbReference type="ARBA" id="ARBA00001400"/>
    </source>
</evidence>
<evidence type="ECO:0000313" key="14">
    <source>
        <dbReference type="Proteomes" id="UP001596494"/>
    </source>
</evidence>
<dbReference type="GO" id="GO:0004844">
    <property type="term" value="F:uracil DNA N-glycosylase activity"/>
    <property type="evidence" value="ECO:0007669"/>
    <property type="project" value="UniProtKB-EC"/>
</dbReference>
<keyword evidence="5" id="KW-0004">4Fe-4S</keyword>
<dbReference type="Pfam" id="PF03167">
    <property type="entry name" value="UDG"/>
    <property type="match status" value="1"/>
</dbReference>
<dbReference type="EC" id="3.2.2.27" evidence="3"/>
<evidence type="ECO:0000256" key="11">
    <source>
        <dbReference type="ARBA" id="ARBA00023204"/>
    </source>
</evidence>
<keyword evidence="11" id="KW-0234">DNA repair</keyword>
<evidence type="ECO:0000259" key="12">
    <source>
        <dbReference type="SMART" id="SM00986"/>
    </source>
</evidence>
<dbReference type="Gene3D" id="3.40.470.10">
    <property type="entry name" value="Uracil-DNA glycosylase-like domain"/>
    <property type="match status" value="1"/>
</dbReference>
<dbReference type="InterPro" id="IPR005273">
    <property type="entry name" value="Ura-DNA_glyco_family4"/>
</dbReference>
<keyword evidence="13" id="KW-0326">Glycosidase</keyword>
<evidence type="ECO:0000256" key="4">
    <source>
        <dbReference type="ARBA" id="ARBA00019403"/>
    </source>
</evidence>
<evidence type="ECO:0000256" key="9">
    <source>
        <dbReference type="ARBA" id="ARBA00023004"/>
    </source>
</evidence>
<protein>
    <recommendedName>
        <fullName evidence="4">Type-4 uracil-DNA glycosylase</fullName>
        <ecNumber evidence="3">3.2.2.27</ecNumber>
    </recommendedName>
</protein>
<dbReference type="PANTHER" id="PTHR33693:SF1">
    <property type="entry name" value="TYPE-4 URACIL-DNA GLYCOSYLASE"/>
    <property type="match status" value="1"/>
</dbReference>
<dbReference type="NCBIfam" id="TIGR00758">
    <property type="entry name" value="UDG_fam4"/>
    <property type="match status" value="1"/>
</dbReference>
<keyword evidence="14" id="KW-1185">Reference proteome</keyword>
<sequence>MQLPEYIINKANKKMEDEKVEGFVLGNGNPEADIMIVGEAPGEKEAVVGVPFIGRAGDELDKQFAYLGIKREDVYITSVVRSRPYKWVDTTKKGSGGRRKANRKPNQREIAAHAPILDYQINEISPRLIIALGGVALERLAGKQYKISEVLGELIEGPVYQWENNEYVLSEKQYAVFPLYHPAAVFYNPVIKKDIYHSLDKLKEYLNL</sequence>